<evidence type="ECO:0000256" key="1">
    <source>
        <dbReference type="ARBA" id="ARBA00003706"/>
    </source>
</evidence>
<keyword evidence="20" id="KW-1185">Reference proteome</keyword>
<dbReference type="PANTHER" id="PTHR47959:SF21">
    <property type="entry name" value="DEAD-BOX HELICASE 56"/>
    <property type="match status" value="1"/>
</dbReference>
<evidence type="ECO:0000256" key="9">
    <source>
        <dbReference type="ARBA" id="ARBA00022884"/>
    </source>
</evidence>
<dbReference type="InterPro" id="IPR050079">
    <property type="entry name" value="DEAD_box_RNA_helicase"/>
</dbReference>
<dbReference type="Pfam" id="PF00270">
    <property type="entry name" value="DEAD"/>
    <property type="match status" value="1"/>
</dbReference>
<keyword evidence="15" id="KW-0812">Transmembrane</keyword>
<dbReference type="InterPro" id="IPR014001">
    <property type="entry name" value="Helicase_ATP-bd"/>
</dbReference>
<keyword evidence="7 19" id="KW-0347">Helicase</keyword>
<keyword evidence="6 19" id="KW-0378">Hydrolase</keyword>
<name>A0ABP0D6H3_9PEZI</name>
<evidence type="ECO:0000256" key="5">
    <source>
        <dbReference type="ARBA" id="ARBA00022741"/>
    </source>
</evidence>
<feature type="region of interest" description="Disordered" evidence="14">
    <location>
        <begin position="560"/>
        <end position="610"/>
    </location>
</feature>
<evidence type="ECO:0000256" key="2">
    <source>
        <dbReference type="ARBA" id="ARBA00004123"/>
    </source>
</evidence>
<keyword evidence="5" id="KW-0547">Nucleotide-binding</keyword>
<reference evidence="19 20" key="1">
    <citation type="submission" date="2024-01" db="EMBL/GenBank/DDBJ databases">
        <authorList>
            <person name="Allen C."/>
            <person name="Tagirdzhanova G."/>
        </authorList>
    </citation>
    <scope>NUCLEOTIDE SEQUENCE [LARGE SCALE GENOMIC DNA]</scope>
    <source>
        <strain evidence="19 20">CBS 119000</strain>
    </source>
</reference>
<protein>
    <recommendedName>
        <fullName evidence="3">RNA helicase</fullName>
        <ecNumber evidence="3">3.6.4.13</ecNumber>
    </recommendedName>
</protein>
<comment type="subcellular location">
    <subcellularLocation>
        <location evidence="2">Nucleus</location>
    </subcellularLocation>
</comment>
<organism evidence="19 20">
    <name type="scientific">Sporothrix epigloea</name>
    <dbReference type="NCBI Taxonomy" id="1892477"/>
    <lineage>
        <taxon>Eukaryota</taxon>
        <taxon>Fungi</taxon>
        <taxon>Dikarya</taxon>
        <taxon>Ascomycota</taxon>
        <taxon>Pezizomycotina</taxon>
        <taxon>Sordariomycetes</taxon>
        <taxon>Sordariomycetidae</taxon>
        <taxon>Ophiostomatales</taxon>
        <taxon>Ophiostomataceae</taxon>
        <taxon>Sporothrix</taxon>
    </lineage>
</organism>
<evidence type="ECO:0000256" key="11">
    <source>
        <dbReference type="ARBA" id="ARBA00038041"/>
    </source>
</evidence>
<evidence type="ECO:0000259" key="16">
    <source>
        <dbReference type="PROSITE" id="PS51192"/>
    </source>
</evidence>
<dbReference type="EMBL" id="CAWUON010000004">
    <property type="protein sequence ID" value="CAK7263809.1"/>
    <property type="molecule type" value="Genomic_DNA"/>
</dbReference>
<dbReference type="CDD" id="cd18787">
    <property type="entry name" value="SF2_C_DEAD"/>
    <property type="match status" value="1"/>
</dbReference>
<dbReference type="Pfam" id="PF00271">
    <property type="entry name" value="Helicase_C"/>
    <property type="match status" value="2"/>
</dbReference>
<evidence type="ECO:0000313" key="20">
    <source>
        <dbReference type="Proteomes" id="UP001642502"/>
    </source>
</evidence>
<feature type="region of interest" description="Disordered" evidence="14">
    <location>
        <begin position="346"/>
        <end position="373"/>
    </location>
</feature>
<keyword evidence="15" id="KW-0472">Membrane</keyword>
<dbReference type="GO" id="GO:0016787">
    <property type="term" value="F:hydrolase activity"/>
    <property type="evidence" value="ECO:0007669"/>
    <property type="project" value="UniProtKB-KW"/>
</dbReference>
<comment type="function">
    <text evidence="1">ATP-binding RNA helicase involved in the biogenesis of 60S ribosomal subunits and is required for the normal formation of 25S and 5.8S rRNAs.</text>
</comment>
<comment type="similarity">
    <text evidence="11">Belongs to the DEAD box helicase family. DDX56/DBP9 subfamily.</text>
</comment>
<dbReference type="CDD" id="cd17961">
    <property type="entry name" value="DEADc_DDX56"/>
    <property type="match status" value="1"/>
</dbReference>
<dbReference type="InterPro" id="IPR001650">
    <property type="entry name" value="Helicase_C-like"/>
</dbReference>
<feature type="compositionally biased region" description="Acidic residues" evidence="14">
    <location>
        <begin position="348"/>
        <end position="358"/>
    </location>
</feature>
<keyword evidence="8" id="KW-0067">ATP-binding</keyword>
<feature type="transmembrane region" description="Helical" evidence="15">
    <location>
        <begin position="272"/>
        <end position="291"/>
    </location>
</feature>
<dbReference type="InterPro" id="IPR027417">
    <property type="entry name" value="P-loop_NTPase"/>
</dbReference>
<accession>A0ABP0D6H3</accession>
<feature type="domain" description="Helicase C-terminal" evidence="17">
    <location>
        <begin position="257"/>
        <end position="469"/>
    </location>
</feature>
<feature type="compositionally biased region" description="Polar residues" evidence="14">
    <location>
        <begin position="597"/>
        <end position="610"/>
    </location>
</feature>
<evidence type="ECO:0000256" key="14">
    <source>
        <dbReference type="SAM" id="MobiDB-lite"/>
    </source>
</evidence>
<evidence type="ECO:0000256" key="10">
    <source>
        <dbReference type="ARBA" id="ARBA00023242"/>
    </source>
</evidence>
<dbReference type="PROSITE" id="PS51192">
    <property type="entry name" value="HELICASE_ATP_BIND_1"/>
    <property type="match status" value="1"/>
</dbReference>
<dbReference type="InterPro" id="IPR014014">
    <property type="entry name" value="RNA_helicase_DEAD_Q_motif"/>
</dbReference>
<dbReference type="SMART" id="SM00487">
    <property type="entry name" value="DEXDc"/>
    <property type="match status" value="1"/>
</dbReference>
<evidence type="ECO:0000256" key="15">
    <source>
        <dbReference type="SAM" id="Phobius"/>
    </source>
</evidence>
<dbReference type="PANTHER" id="PTHR47959">
    <property type="entry name" value="ATP-DEPENDENT RNA HELICASE RHLE-RELATED"/>
    <property type="match status" value="1"/>
</dbReference>
<keyword evidence="15" id="KW-1133">Transmembrane helix</keyword>
<feature type="short sequence motif" description="Q motif" evidence="13">
    <location>
        <begin position="37"/>
        <end position="65"/>
    </location>
</feature>
<feature type="region of interest" description="Disordered" evidence="14">
    <location>
        <begin position="1"/>
        <end position="27"/>
    </location>
</feature>
<proteinExistence type="inferred from homology"/>
<feature type="domain" description="DEAD-box RNA helicase Q" evidence="18">
    <location>
        <begin position="37"/>
        <end position="65"/>
    </location>
</feature>
<feature type="compositionally biased region" description="Basic residues" evidence="14">
    <location>
        <begin position="568"/>
        <end position="578"/>
    </location>
</feature>
<evidence type="ECO:0000256" key="12">
    <source>
        <dbReference type="ARBA" id="ARBA00047984"/>
    </source>
</evidence>
<keyword evidence="10" id="KW-0539">Nucleus</keyword>
<dbReference type="GO" id="GO:0003724">
    <property type="term" value="F:RNA helicase activity"/>
    <property type="evidence" value="ECO:0007669"/>
    <property type="project" value="UniProtKB-EC"/>
</dbReference>
<sequence>MPDTADQKSNRGAAEMQQDVAMSDTGDATTLPAETTLTFSSFNLDPRILQATARQNYATPTLAQQKAIPLSMSGKDVLLKAKTGSGKTAAYLLPLMHAILKRKDTDRKATFTAALILVPTRELADQVVKTFAEFSAFCSSDITALKLADKVSDAVLRSFLDQCPDIVVSTPGRAWHAISNDFLSLQNLTHLVLDEADLVLSYGYNEDLEQIAVILPKNVQTSLISATMTTEVDTLKGMLTKNPEVLDLVEKEADGKGVTQYYVKCAEDEKFLLIYFVFIMKFITGKCLIFVSDVDRSYRLKLFFEQFGIRSCILNSEMPVSSRLHVIDEFNRNVYNTIIASDEHEALGDEDQPADEGADGAAPKKKRRKSARRDKEFGVSRGIDFKNVRTVINFDLPTSSRSYTHRIGRTARAGQNGMALSFVIPADQYRKHKATTVETTEFDEKILSRIMKKQEKDGKEVKPFVFDMERVEAFRYRMNDALRAVSSVAVRKARAHEIRQELIKSDKLKRHFEENPDELHHLVRHDEELRTMPTQPHLKHVPDYMLSRDDADALVSLRRAETTDERKKSRKDRQKFYLKKNQANRVSKSTKARASRNKNPLQSFRVSAKK</sequence>
<evidence type="ECO:0000256" key="6">
    <source>
        <dbReference type="ARBA" id="ARBA00022801"/>
    </source>
</evidence>
<evidence type="ECO:0000256" key="3">
    <source>
        <dbReference type="ARBA" id="ARBA00012552"/>
    </source>
</evidence>
<dbReference type="Proteomes" id="UP001642502">
    <property type="component" value="Unassembled WGS sequence"/>
</dbReference>
<dbReference type="SMART" id="SM00490">
    <property type="entry name" value="HELICc"/>
    <property type="match status" value="1"/>
</dbReference>
<dbReference type="Gene3D" id="3.40.50.300">
    <property type="entry name" value="P-loop containing nucleotide triphosphate hydrolases"/>
    <property type="match status" value="2"/>
</dbReference>
<dbReference type="PROSITE" id="PS51195">
    <property type="entry name" value="Q_MOTIF"/>
    <property type="match status" value="1"/>
</dbReference>
<evidence type="ECO:0000259" key="18">
    <source>
        <dbReference type="PROSITE" id="PS51195"/>
    </source>
</evidence>
<evidence type="ECO:0000256" key="7">
    <source>
        <dbReference type="ARBA" id="ARBA00022806"/>
    </source>
</evidence>
<feature type="compositionally biased region" description="Basic residues" evidence="14">
    <location>
        <begin position="363"/>
        <end position="372"/>
    </location>
</feature>
<evidence type="ECO:0000259" key="17">
    <source>
        <dbReference type="PROSITE" id="PS51194"/>
    </source>
</evidence>
<evidence type="ECO:0000256" key="4">
    <source>
        <dbReference type="ARBA" id="ARBA00022517"/>
    </source>
</evidence>
<comment type="caution">
    <text evidence="19">The sequence shown here is derived from an EMBL/GenBank/DDBJ whole genome shotgun (WGS) entry which is preliminary data.</text>
</comment>
<keyword evidence="9" id="KW-0694">RNA-binding</keyword>
<gene>
    <name evidence="19" type="primary">DBP9</name>
    <name evidence="19" type="ORF">SEPCBS119000_000682</name>
</gene>
<dbReference type="SUPFAM" id="SSF52540">
    <property type="entry name" value="P-loop containing nucleoside triphosphate hydrolases"/>
    <property type="match status" value="2"/>
</dbReference>
<dbReference type="PROSITE" id="PS51194">
    <property type="entry name" value="HELICASE_CTER"/>
    <property type="match status" value="1"/>
</dbReference>
<comment type="catalytic activity">
    <reaction evidence="12">
        <text>ATP + H2O = ADP + phosphate + H(+)</text>
        <dbReference type="Rhea" id="RHEA:13065"/>
        <dbReference type="ChEBI" id="CHEBI:15377"/>
        <dbReference type="ChEBI" id="CHEBI:15378"/>
        <dbReference type="ChEBI" id="CHEBI:30616"/>
        <dbReference type="ChEBI" id="CHEBI:43474"/>
        <dbReference type="ChEBI" id="CHEBI:456216"/>
        <dbReference type="EC" id="3.6.4.13"/>
    </reaction>
</comment>
<dbReference type="InterPro" id="IPR011545">
    <property type="entry name" value="DEAD/DEAH_box_helicase_dom"/>
</dbReference>
<evidence type="ECO:0000313" key="19">
    <source>
        <dbReference type="EMBL" id="CAK7263809.1"/>
    </source>
</evidence>
<evidence type="ECO:0000256" key="13">
    <source>
        <dbReference type="PROSITE-ProRule" id="PRU00552"/>
    </source>
</evidence>
<evidence type="ECO:0000256" key="8">
    <source>
        <dbReference type="ARBA" id="ARBA00022840"/>
    </source>
</evidence>
<feature type="domain" description="Helicase ATP-binding" evidence="16">
    <location>
        <begin position="68"/>
        <end position="246"/>
    </location>
</feature>
<keyword evidence="4" id="KW-0690">Ribosome biogenesis</keyword>
<dbReference type="EC" id="3.6.4.13" evidence="3"/>